<evidence type="ECO:0000313" key="3">
    <source>
        <dbReference type="Proteomes" id="UP000186601"/>
    </source>
</evidence>
<keyword evidence="3" id="KW-1185">Reference proteome</keyword>
<sequence>MLTFIPLVTLAAAFGFASASPIAARQESARFGAITVQPSTVKLGEATQAQPQYLDVYIQGTLGGTFVQPEFLLKRTDYSSDSKTLTFQTTLPAMDTDADQGYSDAGSYLIWADITYPSAAGSLEVGGVSTPITVDLS</sequence>
<feature type="chain" id="PRO_5015361175" evidence="1">
    <location>
        <begin position="20"/>
        <end position="137"/>
    </location>
</feature>
<accession>A0A2R6RLT6</accession>
<keyword evidence="1" id="KW-0732">Signal</keyword>
<dbReference type="EMBL" id="MLYV02000229">
    <property type="protein sequence ID" value="PSS30986.1"/>
    <property type="molecule type" value="Genomic_DNA"/>
</dbReference>
<organism evidence="2 3">
    <name type="scientific">Hermanssonia centrifuga</name>
    <dbReference type="NCBI Taxonomy" id="98765"/>
    <lineage>
        <taxon>Eukaryota</taxon>
        <taxon>Fungi</taxon>
        <taxon>Dikarya</taxon>
        <taxon>Basidiomycota</taxon>
        <taxon>Agaricomycotina</taxon>
        <taxon>Agaricomycetes</taxon>
        <taxon>Polyporales</taxon>
        <taxon>Meruliaceae</taxon>
        <taxon>Hermanssonia</taxon>
    </lineage>
</organism>
<protein>
    <submittedName>
        <fullName evidence="2">Uncharacterized protein</fullName>
    </submittedName>
</protein>
<gene>
    <name evidence="2" type="ORF">PHLCEN_2v2474</name>
</gene>
<dbReference type="OrthoDB" id="3043660at2759"/>
<dbReference type="AlphaFoldDB" id="A0A2R6RLT6"/>
<comment type="caution">
    <text evidence="2">The sequence shown here is derived from an EMBL/GenBank/DDBJ whole genome shotgun (WGS) entry which is preliminary data.</text>
</comment>
<name>A0A2R6RLT6_9APHY</name>
<proteinExistence type="predicted"/>
<evidence type="ECO:0000256" key="1">
    <source>
        <dbReference type="SAM" id="SignalP"/>
    </source>
</evidence>
<feature type="signal peptide" evidence="1">
    <location>
        <begin position="1"/>
        <end position="19"/>
    </location>
</feature>
<reference evidence="2 3" key="1">
    <citation type="submission" date="2018-02" db="EMBL/GenBank/DDBJ databases">
        <title>Genome sequence of the basidiomycete white-rot fungus Phlebia centrifuga.</title>
        <authorList>
            <person name="Granchi Z."/>
            <person name="Peng M."/>
            <person name="de Vries R.P."/>
            <person name="Hilden K."/>
            <person name="Makela M.R."/>
            <person name="Grigoriev I."/>
            <person name="Riley R."/>
        </authorList>
    </citation>
    <scope>NUCLEOTIDE SEQUENCE [LARGE SCALE GENOMIC DNA]</scope>
    <source>
        <strain evidence="2 3">FBCC195</strain>
    </source>
</reference>
<evidence type="ECO:0000313" key="2">
    <source>
        <dbReference type="EMBL" id="PSS30986.1"/>
    </source>
</evidence>
<dbReference type="Proteomes" id="UP000186601">
    <property type="component" value="Unassembled WGS sequence"/>
</dbReference>